<keyword evidence="9" id="KW-1185">Reference proteome</keyword>
<feature type="domain" description="Acyl-CoA dehydrogenase/oxidase C-terminal" evidence="6">
    <location>
        <begin position="238"/>
        <end position="386"/>
    </location>
</feature>
<dbReference type="SUPFAM" id="SSF56645">
    <property type="entry name" value="Acyl-CoA dehydrogenase NM domain-like"/>
    <property type="match status" value="1"/>
</dbReference>
<dbReference type="InterPro" id="IPR009075">
    <property type="entry name" value="AcylCo_DH/oxidase_C"/>
</dbReference>
<dbReference type="InterPro" id="IPR036250">
    <property type="entry name" value="AcylCo_DH-like_C"/>
</dbReference>
<name>A0A1S1R2Y0_9ACTN</name>
<keyword evidence="4" id="KW-0274">FAD</keyword>
<proteinExistence type="inferred from homology"/>
<feature type="domain" description="Acyl-CoA dehydrogenase/oxidase N-terminal" evidence="7">
    <location>
        <begin position="10"/>
        <end position="109"/>
    </location>
</feature>
<comment type="cofactor">
    <cofactor evidence="1">
        <name>FAD</name>
        <dbReference type="ChEBI" id="CHEBI:57692"/>
    </cofactor>
</comment>
<dbReference type="Pfam" id="PF00441">
    <property type="entry name" value="Acyl-CoA_dh_1"/>
    <property type="match status" value="1"/>
</dbReference>
<evidence type="ECO:0000256" key="5">
    <source>
        <dbReference type="ARBA" id="ARBA00023002"/>
    </source>
</evidence>
<dbReference type="Gene3D" id="1.20.140.10">
    <property type="entry name" value="Butyryl-CoA Dehydrogenase, subunit A, domain 3"/>
    <property type="match status" value="1"/>
</dbReference>
<dbReference type="InterPro" id="IPR046373">
    <property type="entry name" value="Acyl-CoA_Oxase/DH_mid-dom_sf"/>
</dbReference>
<protein>
    <submittedName>
        <fullName evidence="8">Acyl-CoA dehydrogenase</fullName>
    </submittedName>
</protein>
<dbReference type="AlphaFoldDB" id="A0A1S1R2Y0"/>
<keyword evidence="5" id="KW-0560">Oxidoreductase</keyword>
<evidence type="ECO:0000256" key="3">
    <source>
        <dbReference type="ARBA" id="ARBA00022630"/>
    </source>
</evidence>
<dbReference type="Pfam" id="PF02771">
    <property type="entry name" value="Acyl-CoA_dh_N"/>
    <property type="match status" value="1"/>
</dbReference>
<dbReference type="OrthoDB" id="8677713at2"/>
<dbReference type="Proteomes" id="UP000179627">
    <property type="component" value="Unassembled WGS sequence"/>
</dbReference>
<dbReference type="PANTHER" id="PTHR43884">
    <property type="entry name" value="ACYL-COA DEHYDROGENASE"/>
    <property type="match status" value="1"/>
</dbReference>
<evidence type="ECO:0000256" key="2">
    <source>
        <dbReference type="ARBA" id="ARBA00009347"/>
    </source>
</evidence>
<evidence type="ECO:0000313" key="9">
    <source>
        <dbReference type="Proteomes" id="UP000179627"/>
    </source>
</evidence>
<evidence type="ECO:0000259" key="6">
    <source>
        <dbReference type="Pfam" id="PF00441"/>
    </source>
</evidence>
<dbReference type="SUPFAM" id="SSF47203">
    <property type="entry name" value="Acyl-CoA dehydrogenase C-terminal domain-like"/>
    <property type="match status" value="1"/>
</dbReference>
<dbReference type="PANTHER" id="PTHR43884:SF20">
    <property type="entry name" value="ACYL-COA DEHYDROGENASE FADE28"/>
    <property type="match status" value="1"/>
</dbReference>
<evidence type="ECO:0000313" key="8">
    <source>
        <dbReference type="EMBL" id="OHV40277.1"/>
    </source>
</evidence>
<dbReference type="Gene3D" id="2.40.110.10">
    <property type="entry name" value="Butyryl-CoA Dehydrogenase, subunit A, domain 2"/>
    <property type="match status" value="1"/>
</dbReference>
<accession>A0A1S1R2Y0</accession>
<dbReference type="Gene3D" id="1.10.540.10">
    <property type="entry name" value="Acyl-CoA dehydrogenase/oxidase, N-terminal domain"/>
    <property type="match status" value="1"/>
</dbReference>
<dbReference type="RefSeq" id="WP_071083400.1">
    <property type="nucleotide sequence ID" value="NZ_MBLM01000080.1"/>
</dbReference>
<reference evidence="9" key="1">
    <citation type="submission" date="2016-07" db="EMBL/GenBank/DDBJ databases">
        <title>Sequence Frankia sp. strain CcI1.17.</title>
        <authorList>
            <person name="Ghodhbane-Gtari F."/>
            <person name="Swanson E."/>
            <person name="Gueddou A."/>
            <person name="Morris K."/>
            <person name="Hezbri K."/>
            <person name="Ktari A."/>
            <person name="Nouioui I."/>
            <person name="Abebe-Akele F."/>
            <person name="Simpson S."/>
            <person name="Thomas K."/>
            <person name="Gtari M."/>
            <person name="Tisa L.S."/>
            <person name="Hurst S."/>
        </authorList>
    </citation>
    <scope>NUCLEOTIDE SEQUENCE [LARGE SCALE GENOMIC DNA]</scope>
    <source>
        <strain evidence="9">Cc1.17</strain>
    </source>
</reference>
<sequence length="389" mass="39928">MSVGLLASATPEQELLLDSSSRFIERTMPLPSVRELAAGSGGVDARYHEAAGSLGWFGMLVGEEHGGGTVSGNGLLDAAAVAAERGGVLQPGSFATANVVAHLLAAEGSRHGEVLARLVAGRARATWAVGDVAGLTPGAGEIVAGEDGGGGFRLDGDVRHVPDAADCDLLVVTAHGPRGLTQFLVAADTPGVQARRMASLDITRRPGAVRFHDVRVGADAVLGAPGDATAARFEWQVGIAAVLTAAESVGAMHRDLEAAVEHAGTRIAFGRPIGSFQAVKHLLADLSLSLEMAKAVVSAAAESLGSEPPGSEPPGFGARDGVDLAHAAKAFVAEHGVELAHGCFQVFGGVGYTWEHDHHLFMRRLAADAVAFGSAQWHRDRLGERIGVG</sequence>
<organism evidence="8 9">
    <name type="scientific">Parafrankia colletiae</name>
    <dbReference type="NCBI Taxonomy" id="573497"/>
    <lineage>
        <taxon>Bacteria</taxon>
        <taxon>Bacillati</taxon>
        <taxon>Actinomycetota</taxon>
        <taxon>Actinomycetes</taxon>
        <taxon>Frankiales</taxon>
        <taxon>Frankiaceae</taxon>
        <taxon>Parafrankia</taxon>
    </lineage>
</organism>
<dbReference type="InterPro" id="IPR009100">
    <property type="entry name" value="AcylCoA_DH/oxidase_NM_dom_sf"/>
</dbReference>
<dbReference type="EMBL" id="MBLM01000080">
    <property type="protein sequence ID" value="OHV40277.1"/>
    <property type="molecule type" value="Genomic_DNA"/>
</dbReference>
<dbReference type="InterPro" id="IPR013786">
    <property type="entry name" value="AcylCoA_DH/ox_N"/>
</dbReference>
<dbReference type="GO" id="GO:0050660">
    <property type="term" value="F:flavin adenine dinucleotide binding"/>
    <property type="evidence" value="ECO:0007669"/>
    <property type="project" value="InterPro"/>
</dbReference>
<comment type="similarity">
    <text evidence="2">Belongs to the acyl-CoA dehydrogenase family.</text>
</comment>
<dbReference type="GO" id="GO:0003995">
    <property type="term" value="F:acyl-CoA dehydrogenase activity"/>
    <property type="evidence" value="ECO:0007669"/>
    <property type="project" value="TreeGrafter"/>
</dbReference>
<evidence type="ECO:0000256" key="4">
    <source>
        <dbReference type="ARBA" id="ARBA00022827"/>
    </source>
</evidence>
<gene>
    <name evidence="8" type="ORF">CC117_14020</name>
</gene>
<evidence type="ECO:0000256" key="1">
    <source>
        <dbReference type="ARBA" id="ARBA00001974"/>
    </source>
</evidence>
<comment type="caution">
    <text evidence="8">The sequence shown here is derived from an EMBL/GenBank/DDBJ whole genome shotgun (WGS) entry which is preliminary data.</text>
</comment>
<dbReference type="InterPro" id="IPR037069">
    <property type="entry name" value="AcylCoA_DH/ox_N_sf"/>
</dbReference>
<evidence type="ECO:0000259" key="7">
    <source>
        <dbReference type="Pfam" id="PF02771"/>
    </source>
</evidence>
<keyword evidence="3" id="KW-0285">Flavoprotein</keyword>
<dbReference type="CDD" id="cd00567">
    <property type="entry name" value="ACAD"/>
    <property type="match status" value="1"/>
</dbReference>